<evidence type="ECO:0000256" key="7">
    <source>
        <dbReference type="PIRNR" id="PIRNR001123"/>
    </source>
</evidence>
<evidence type="ECO:0000259" key="9">
    <source>
        <dbReference type="Pfam" id="PF07687"/>
    </source>
</evidence>
<evidence type="ECO:0000256" key="6">
    <source>
        <dbReference type="ARBA" id="ARBA00023049"/>
    </source>
</evidence>
<sequence length="350" mass="38142">MEKVTRTFIDLVKIDSPSGEEDGVRKYLIMKLSSLGIKSVTDKVGNLFVKVDGAGEPVLLSAHMDTVEPGRGIIPKVVNGVVKSDGSTILGADNKAAVAAILTVLGNLPDSHRSLEIVFSVCEETDGGIESFDFNQLKSKIGIAPDRGSKIGNVVLAAPWIDNFEIEVHGRIVHSSVPEKGINALTAASRAMVALEWGRPDKETTTNMGIIHGGSVMNSIPSKVDLTGEVRSFSEKSLEKNIVKIRDTFEKEAKKIGAKIAFRRESYCKGYSYKKTDYSVVYFKKVCDRLKIPLSYEKSFGGSDANSFIAHGISVLNIGEGSKYPHTLREQVSEKDLFKLVELIATYITL</sequence>
<keyword evidence="5" id="KW-0862">Zinc</keyword>
<accession>A0A0G0PQI4</accession>
<dbReference type="GO" id="GO:0046872">
    <property type="term" value="F:metal ion binding"/>
    <property type="evidence" value="ECO:0007669"/>
    <property type="project" value="UniProtKB-UniRule"/>
</dbReference>
<dbReference type="InterPro" id="IPR001261">
    <property type="entry name" value="ArgE/DapE_CS"/>
</dbReference>
<feature type="domain" description="Peptidase M20 dimerisation" evidence="9">
    <location>
        <begin position="163"/>
        <end position="255"/>
    </location>
</feature>
<dbReference type="InterPro" id="IPR036264">
    <property type="entry name" value="Bact_exopeptidase_dim_dom"/>
</dbReference>
<dbReference type="SUPFAM" id="SSF53187">
    <property type="entry name" value="Zn-dependent exopeptidases"/>
    <property type="match status" value="1"/>
</dbReference>
<feature type="binding site" evidence="8">
    <location>
        <position position="63"/>
    </location>
    <ligand>
        <name>Zn(2+)</name>
        <dbReference type="ChEBI" id="CHEBI:29105"/>
        <label>1</label>
    </ligand>
</feature>
<keyword evidence="4" id="KW-0378">Hydrolase</keyword>
<comment type="cofactor">
    <cofactor evidence="1">
        <name>Zn(2+)</name>
        <dbReference type="ChEBI" id="CHEBI:29105"/>
    </cofactor>
</comment>
<comment type="cofactor">
    <cofactor evidence="8">
        <name>a divalent metal cation</name>
        <dbReference type="ChEBI" id="CHEBI:60240"/>
    </cofactor>
    <text evidence="8">Binds 2 divalent metal cations per subunit.</text>
</comment>
<evidence type="ECO:0000313" key="11">
    <source>
        <dbReference type="Proteomes" id="UP000034793"/>
    </source>
</evidence>
<keyword evidence="2" id="KW-0645">Protease</keyword>
<dbReference type="PANTHER" id="PTHR42994:SF2">
    <property type="entry name" value="PEPTIDASE"/>
    <property type="match status" value="1"/>
</dbReference>
<gene>
    <name evidence="10" type="ORF">UT61_C0012G0023</name>
</gene>
<dbReference type="PIRSF" id="PIRSF001123">
    <property type="entry name" value="PepA_GA"/>
    <property type="match status" value="1"/>
</dbReference>
<name>A0A0G0PQI4_9BACT</name>
<evidence type="ECO:0000256" key="1">
    <source>
        <dbReference type="ARBA" id="ARBA00001947"/>
    </source>
</evidence>
<dbReference type="Gene3D" id="3.40.630.10">
    <property type="entry name" value="Zn peptidases"/>
    <property type="match status" value="1"/>
</dbReference>
<protein>
    <recommendedName>
        <fullName evidence="9">Peptidase M20 dimerisation domain-containing protein</fullName>
    </recommendedName>
</protein>
<dbReference type="InterPro" id="IPR008007">
    <property type="entry name" value="Peptidase_M42"/>
</dbReference>
<evidence type="ECO:0000256" key="5">
    <source>
        <dbReference type="ARBA" id="ARBA00022833"/>
    </source>
</evidence>
<dbReference type="AlphaFoldDB" id="A0A0G0PQI4"/>
<dbReference type="SUPFAM" id="SSF55031">
    <property type="entry name" value="Bacterial exopeptidase dimerisation domain"/>
    <property type="match status" value="1"/>
</dbReference>
<evidence type="ECO:0000256" key="4">
    <source>
        <dbReference type="ARBA" id="ARBA00022801"/>
    </source>
</evidence>
<reference evidence="10 11" key="1">
    <citation type="journal article" date="2015" name="Nature">
        <title>rRNA introns, odd ribosomes, and small enigmatic genomes across a large radiation of phyla.</title>
        <authorList>
            <person name="Brown C.T."/>
            <person name="Hug L.A."/>
            <person name="Thomas B.C."/>
            <person name="Sharon I."/>
            <person name="Castelle C.J."/>
            <person name="Singh A."/>
            <person name="Wilkins M.J."/>
            <person name="Williams K.H."/>
            <person name="Banfield J.F."/>
        </authorList>
    </citation>
    <scope>NUCLEOTIDE SEQUENCE [LARGE SCALE GENOMIC DNA]</scope>
</reference>
<dbReference type="Gene3D" id="3.30.70.360">
    <property type="match status" value="1"/>
</dbReference>
<evidence type="ECO:0000313" key="10">
    <source>
        <dbReference type="EMBL" id="KKR30153.1"/>
    </source>
</evidence>
<dbReference type="Pfam" id="PF01546">
    <property type="entry name" value="Peptidase_M20"/>
    <property type="match status" value="1"/>
</dbReference>
<dbReference type="EMBL" id="LBXL01000012">
    <property type="protein sequence ID" value="KKR30153.1"/>
    <property type="molecule type" value="Genomic_DNA"/>
</dbReference>
<proteinExistence type="inferred from homology"/>
<dbReference type="PANTHER" id="PTHR42994">
    <property type="entry name" value="PEPTIDASE T"/>
    <property type="match status" value="1"/>
</dbReference>
<dbReference type="GO" id="GO:0004177">
    <property type="term" value="F:aminopeptidase activity"/>
    <property type="evidence" value="ECO:0007669"/>
    <property type="project" value="UniProtKB-UniRule"/>
</dbReference>
<dbReference type="InterPro" id="IPR002933">
    <property type="entry name" value="Peptidase_M20"/>
</dbReference>
<dbReference type="InterPro" id="IPR011650">
    <property type="entry name" value="Peptidase_M20_dimer"/>
</dbReference>
<dbReference type="GO" id="GO:0008237">
    <property type="term" value="F:metallopeptidase activity"/>
    <property type="evidence" value="ECO:0007669"/>
    <property type="project" value="UniProtKB-KW"/>
</dbReference>
<organism evidence="10 11">
    <name type="scientific">Candidatus Woesebacteria bacterium GW2011_GWA1_39_8</name>
    <dbReference type="NCBI Taxonomy" id="1618552"/>
    <lineage>
        <taxon>Bacteria</taxon>
        <taxon>Candidatus Woeseibacteriota</taxon>
    </lineage>
</organism>
<dbReference type="Proteomes" id="UP000034793">
    <property type="component" value="Unassembled WGS sequence"/>
</dbReference>
<keyword evidence="6" id="KW-0482">Metalloprotease</keyword>
<dbReference type="PROSITE" id="PS00758">
    <property type="entry name" value="ARGE_DAPE_CPG2_1"/>
    <property type="match status" value="1"/>
</dbReference>
<comment type="similarity">
    <text evidence="7">Belongs to the peptidase M42 family.</text>
</comment>
<comment type="caution">
    <text evidence="10">The sequence shown here is derived from an EMBL/GenBank/DDBJ whole genome shotgun (WGS) entry which is preliminary data.</text>
</comment>
<evidence type="ECO:0000256" key="2">
    <source>
        <dbReference type="ARBA" id="ARBA00022670"/>
    </source>
</evidence>
<dbReference type="GO" id="GO:0006508">
    <property type="term" value="P:proteolysis"/>
    <property type="evidence" value="ECO:0007669"/>
    <property type="project" value="UniProtKB-KW"/>
</dbReference>
<evidence type="ECO:0000256" key="3">
    <source>
        <dbReference type="ARBA" id="ARBA00022723"/>
    </source>
</evidence>
<dbReference type="Pfam" id="PF07687">
    <property type="entry name" value="M20_dimer"/>
    <property type="match status" value="1"/>
</dbReference>
<evidence type="ECO:0000256" key="8">
    <source>
        <dbReference type="PIRSR" id="PIRSR001123-2"/>
    </source>
</evidence>
<keyword evidence="3 8" id="KW-0479">Metal-binding</keyword>